<feature type="region of interest" description="Disordered" evidence="1">
    <location>
        <begin position="137"/>
        <end position="254"/>
    </location>
</feature>
<evidence type="ECO:0000313" key="4">
    <source>
        <dbReference type="Proteomes" id="UP000830671"/>
    </source>
</evidence>
<feature type="compositionally biased region" description="Polar residues" evidence="1">
    <location>
        <begin position="185"/>
        <end position="198"/>
    </location>
</feature>
<name>A0A9Q8SSW6_9PEZI</name>
<organism evidence="3 4">
    <name type="scientific">Colletotrichum lupini</name>
    <dbReference type="NCBI Taxonomy" id="145971"/>
    <lineage>
        <taxon>Eukaryota</taxon>
        <taxon>Fungi</taxon>
        <taxon>Dikarya</taxon>
        <taxon>Ascomycota</taxon>
        <taxon>Pezizomycotina</taxon>
        <taxon>Sordariomycetes</taxon>
        <taxon>Hypocreomycetidae</taxon>
        <taxon>Glomerellales</taxon>
        <taxon>Glomerellaceae</taxon>
        <taxon>Colletotrichum</taxon>
        <taxon>Colletotrichum acutatum species complex</taxon>
    </lineage>
</organism>
<accession>A0A9Q8SSW6</accession>
<evidence type="ECO:0000256" key="2">
    <source>
        <dbReference type="SAM" id="SignalP"/>
    </source>
</evidence>
<reference evidence="3" key="1">
    <citation type="journal article" date="2021" name="Mol. Plant Microbe Interact.">
        <title>Complete Genome Sequence of the Plant-Pathogenic Fungus Colletotrichum lupini.</title>
        <authorList>
            <person name="Baroncelli R."/>
            <person name="Pensec F."/>
            <person name="Da Lio D."/>
            <person name="Boufleur T."/>
            <person name="Vicente I."/>
            <person name="Sarrocco S."/>
            <person name="Picot A."/>
            <person name="Baraldi E."/>
            <person name="Sukno S."/>
            <person name="Thon M."/>
            <person name="Le Floch G."/>
        </authorList>
    </citation>
    <scope>NUCLEOTIDE SEQUENCE</scope>
    <source>
        <strain evidence="3">IMI 504893</strain>
    </source>
</reference>
<feature type="compositionally biased region" description="Low complexity" evidence="1">
    <location>
        <begin position="147"/>
        <end position="184"/>
    </location>
</feature>
<protein>
    <submittedName>
        <fullName evidence="3">Uncharacterized protein</fullName>
    </submittedName>
</protein>
<sequence length="290" mass="30116">MIILFLTGLFFAWFACAAQVPRLVTVNINKANMTMTATAIQSGAILGRQLRDPNICGYVANKPLACPNNGSCRTDKDSFIGCCDEKGQSCSIYTTCFPGPQKPTPANSGTLICTGTESFCATLTWPGGKQTAFSCATSPTTAQLDPTRTSTRTEGTSRTTSSLLPSTEASFSASFTSSAVSPTSRPTGAPSTLSSLITTIFPPTKTSGTSPDSPPTTDFTTETSPPSYSPPPEATPSTSDKPPAPPPGSGIMQDLTNEQRVGVSVGCGCVGLLFIVSVMEKYTKSANDGV</sequence>
<gene>
    <name evidence="3" type="ORF">CLUP02_08484</name>
</gene>
<dbReference type="RefSeq" id="XP_049144616.1">
    <property type="nucleotide sequence ID" value="XM_049287473.1"/>
</dbReference>
<keyword evidence="2" id="KW-0732">Signal</keyword>
<evidence type="ECO:0000313" key="3">
    <source>
        <dbReference type="EMBL" id="UQC82994.1"/>
    </source>
</evidence>
<feature type="compositionally biased region" description="Low complexity" evidence="1">
    <location>
        <begin position="202"/>
        <end position="226"/>
    </location>
</feature>
<dbReference type="Proteomes" id="UP000830671">
    <property type="component" value="Chromosome 4"/>
</dbReference>
<dbReference type="KEGG" id="clup:CLUP02_08484"/>
<dbReference type="AlphaFoldDB" id="A0A9Q8SSW6"/>
<proteinExistence type="predicted"/>
<feature type="signal peptide" evidence="2">
    <location>
        <begin position="1"/>
        <end position="17"/>
    </location>
</feature>
<keyword evidence="4" id="KW-1185">Reference proteome</keyword>
<dbReference type="GeneID" id="73342483"/>
<feature type="chain" id="PRO_5040239751" evidence="2">
    <location>
        <begin position="18"/>
        <end position="290"/>
    </location>
</feature>
<dbReference type="EMBL" id="CP019476">
    <property type="protein sequence ID" value="UQC82994.1"/>
    <property type="molecule type" value="Genomic_DNA"/>
</dbReference>
<evidence type="ECO:0000256" key="1">
    <source>
        <dbReference type="SAM" id="MobiDB-lite"/>
    </source>
</evidence>
<feature type="compositionally biased region" description="Polar residues" evidence="1">
    <location>
        <begin position="137"/>
        <end position="146"/>
    </location>
</feature>